<evidence type="ECO:0000313" key="1">
    <source>
        <dbReference type="EMBL" id="MBG3878469.1"/>
    </source>
</evidence>
<gene>
    <name evidence="1" type="ORF">FVW20_15990</name>
</gene>
<comment type="caution">
    <text evidence="1">The sequence shown here is derived from an EMBL/GenBank/DDBJ whole genome shotgun (WGS) entry which is preliminary data.</text>
</comment>
<name>A0ABS0J7N5_9BACT</name>
<proteinExistence type="predicted"/>
<reference evidence="1 2" key="1">
    <citation type="submission" date="2019-08" db="EMBL/GenBank/DDBJ databases">
        <authorList>
            <person name="Luo N."/>
        </authorList>
    </citation>
    <scope>NUCLEOTIDE SEQUENCE [LARGE SCALE GENOMIC DNA]</scope>
    <source>
        <strain evidence="1 2">NCIMB 9442</strain>
    </source>
</reference>
<evidence type="ECO:0000313" key="2">
    <source>
        <dbReference type="Proteomes" id="UP001194469"/>
    </source>
</evidence>
<protein>
    <submittedName>
        <fullName evidence="1">Uncharacterized protein</fullName>
    </submittedName>
</protein>
<organism evidence="1 2">
    <name type="scientific">Nitratidesulfovibrio oxamicus</name>
    <dbReference type="NCBI Taxonomy" id="32016"/>
    <lineage>
        <taxon>Bacteria</taxon>
        <taxon>Pseudomonadati</taxon>
        <taxon>Thermodesulfobacteriota</taxon>
        <taxon>Desulfovibrionia</taxon>
        <taxon>Desulfovibrionales</taxon>
        <taxon>Desulfovibrionaceae</taxon>
        <taxon>Nitratidesulfovibrio</taxon>
    </lineage>
</organism>
<keyword evidence="2" id="KW-1185">Reference proteome</keyword>
<accession>A0ABS0J7N5</accession>
<dbReference type="Proteomes" id="UP001194469">
    <property type="component" value="Unassembled WGS sequence"/>
</dbReference>
<dbReference type="EMBL" id="VRYY01000592">
    <property type="protein sequence ID" value="MBG3878469.1"/>
    <property type="molecule type" value="Genomic_DNA"/>
</dbReference>
<dbReference type="RefSeq" id="WP_196610376.1">
    <property type="nucleotide sequence ID" value="NZ_VRYY01000592.1"/>
</dbReference>
<sequence>MQMFGRFHFFERKETKGSPVPSIHAYFEFLHEDRPEFWFHVKGVGSLRFKQVRRTLYELTEARPEVGPLPRGGGLSQREIEWLREQWGWHAGGYTTPTLDFSGLRRALRTLKLLACGRGPRPNCGGSSALHHDGV</sequence>